<evidence type="ECO:0000256" key="9">
    <source>
        <dbReference type="SAM" id="MobiDB-lite"/>
    </source>
</evidence>
<gene>
    <name evidence="12" type="ORF">SAY86_006093</name>
</gene>
<keyword evidence="8" id="KW-0449">Lipoprotein</keyword>
<dbReference type="InterPro" id="IPR043325">
    <property type="entry name" value="LTSS"/>
</dbReference>
<evidence type="ECO:0000256" key="6">
    <source>
        <dbReference type="ARBA" id="ARBA00023157"/>
    </source>
</evidence>
<evidence type="ECO:0000256" key="7">
    <source>
        <dbReference type="ARBA" id="ARBA00023180"/>
    </source>
</evidence>
<evidence type="ECO:0000259" key="11">
    <source>
        <dbReference type="Pfam" id="PF14368"/>
    </source>
</evidence>
<dbReference type="SUPFAM" id="SSF47699">
    <property type="entry name" value="Bifunctional inhibitor/lipid-transfer protein/seed storage 2S albumin"/>
    <property type="match status" value="1"/>
</dbReference>
<accession>A0AAN7QWG4</accession>
<dbReference type="PANTHER" id="PTHR33044">
    <property type="entry name" value="BIFUNCTIONAL INHIBITOR/LIPID-TRANSFER PROTEIN/SEED STORAGE 2S ALBUMIN SUPERFAMILY PROTEIN-RELATED"/>
    <property type="match status" value="1"/>
</dbReference>
<keyword evidence="6" id="KW-1015">Disulfide bond</keyword>
<name>A0AAN7QWG4_TRANT</name>
<dbReference type="EMBL" id="JAXQNO010000017">
    <property type="protein sequence ID" value="KAK4778565.1"/>
    <property type="molecule type" value="Genomic_DNA"/>
</dbReference>
<feature type="chain" id="PRO_5042890434" description="Bifunctional inhibitor/plant lipid transfer protein/seed storage helical domain-containing protein" evidence="10">
    <location>
        <begin position="28"/>
        <end position="173"/>
    </location>
</feature>
<dbReference type="Proteomes" id="UP001346149">
    <property type="component" value="Unassembled WGS sequence"/>
</dbReference>
<comment type="caution">
    <text evidence="12">The sequence shown here is derived from an EMBL/GenBank/DDBJ whole genome shotgun (WGS) entry which is preliminary data.</text>
</comment>
<feature type="signal peptide" evidence="10">
    <location>
        <begin position="1"/>
        <end position="27"/>
    </location>
</feature>
<evidence type="ECO:0000256" key="2">
    <source>
        <dbReference type="ARBA" id="ARBA00009748"/>
    </source>
</evidence>
<dbReference type="InterPro" id="IPR036312">
    <property type="entry name" value="Bifun_inhib/LTP/seed_sf"/>
</dbReference>
<dbReference type="AlphaFoldDB" id="A0AAN7QWG4"/>
<evidence type="ECO:0000256" key="5">
    <source>
        <dbReference type="ARBA" id="ARBA00022729"/>
    </source>
</evidence>
<dbReference type="Pfam" id="PF14368">
    <property type="entry name" value="LTP_2"/>
    <property type="match status" value="1"/>
</dbReference>
<keyword evidence="7" id="KW-0325">Glycoprotein</keyword>
<keyword evidence="4" id="KW-0336">GPI-anchor</keyword>
<dbReference type="GO" id="GO:0005886">
    <property type="term" value="C:plasma membrane"/>
    <property type="evidence" value="ECO:0007669"/>
    <property type="project" value="UniProtKB-SubCell"/>
</dbReference>
<reference evidence="12 13" key="1">
    <citation type="journal article" date="2023" name="Hortic Res">
        <title>Pangenome of water caltrop reveals structural variations and asymmetric subgenome divergence after allopolyploidization.</title>
        <authorList>
            <person name="Zhang X."/>
            <person name="Chen Y."/>
            <person name="Wang L."/>
            <person name="Yuan Y."/>
            <person name="Fang M."/>
            <person name="Shi L."/>
            <person name="Lu R."/>
            <person name="Comes H.P."/>
            <person name="Ma Y."/>
            <person name="Chen Y."/>
            <person name="Huang G."/>
            <person name="Zhou Y."/>
            <person name="Zheng Z."/>
            <person name="Qiu Y."/>
        </authorList>
    </citation>
    <scope>NUCLEOTIDE SEQUENCE [LARGE SCALE GENOMIC DNA]</scope>
    <source>
        <strain evidence="12">F231</strain>
    </source>
</reference>
<keyword evidence="4" id="KW-0472">Membrane</keyword>
<feature type="region of interest" description="Disordered" evidence="9">
    <location>
        <begin position="117"/>
        <end position="138"/>
    </location>
</feature>
<evidence type="ECO:0000256" key="10">
    <source>
        <dbReference type="SAM" id="SignalP"/>
    </source>
</evidence>
<dbReference type="CDD" id="cd00010">
    <property type="entry name" value="AAI_LTSS"/>
    <property type="match status" value="1"/>
</dbReference>
<keyword evidence="3" id="KW-1003">Cell membrane</keyword>
<keyword evidence="5 10" id="KW-0732">Signal</keyword>
<dbReference type="Gene3D" id="1.10.110.10">
    <property type="entry name" value="Plant lipid-transfer and hydrophobic proteins"/>
    <property type="match status" value="1"/>
</dbReference>
<evidence type="ECO:0000313" key="13">
    <source>
        <dbReference type="Proteomes" id="UP001346149"/>
    </source>
</evidence>
<sequence>MAVSEPSITTLSLLVIILAASTFPATAVDDSGSSTLLPCVQKILPCQPYLKSPSSPPATCCIPLKDFVENDRKCACAVFNNGDLLRSFNVTQDDAMNLAKACNANADISICKTLLGGSPTSSPPASVPTNDQGGEGKSAAHGIKAFGGSVGLMMIVASVHIIITAQATFSSIV</sequence>
<protein>
    <recommendedName>
        <fullName evidence="11">Bifunctional inhibitor/plant lipid transfer protein/seed storage helical domain-containing protein</fullName>
    </recommendedName>
</protein>
<dbReference type="InterPro" id="IPR016140">
    <property type="entry name" value="Bifunc_inhib/LTP/seed_store"/>
</dbReference>
<evidence type="ECO:0000256" key="8">
    <source>
        <dbReference type="ARBA" id="ARBA00023288"/>
    </source>
</evidence>
<feature type="domain" description="Bifunctional inhibitor/plant lipid transfer protein/seed storage helical" evidence="11">
    <location>
        <begin position="29"/>
        <end position="111"/>
    </location>
</feature>
<evidence type="ECO:0000256" key="1">
    <source>
        <dbReference type="ARBA" id="ARBA00004609"/>
    </source>
</evidence>
<proteinExistence type="inferred from homology"/>
<dbReference type="GO" id="GO:0098552">
    <property type="term" value="C:side of membrane"/>
    <property type="evidence" value="ECO:0007669"/>
    <property type="project" value="UniProtKB-KW"/>
</dbReference>
<evidence type="ECO:0000313" key="12">
    <source>
        <dbReference type="EMBL" id="KAK4778565.1"/>
    </source>
</evidence>
<organism evidence="12 13">
    <name type="scientific">Trapa natans</name>
    <name type="common">Water chestnut</name>
    <dbReference type="NCBI Taxonomy" id="22666"/>
    <lineage>
        <taxon>Eukaryota</taxon>
        <taxon>Viridiplantae</taxon>
        <taxon>Streptophyta</taxon>
        <taxon>Embryophyta</taxon>
        <taxon>Tracheophyta</taxon>
        <taxon>Spermatophyta</taxon>
        <taxon>Magnoliopsida</taxon>
        <taxon>eudicotyledons</taxon>
        <taxon>Gunneridae</taxon>
        <taxon>Pentapetalae</taxon>
        <taxon>rosids</taxon>
        <taxon>malvids</taxon>
        <taxon>Myrtales</taxon>
        <taxon>Lythraceae</taxon>
        <taxon>Trapa</taxon>
    </lineage>
</organism>
<comment type="similarity">
    <text evidence="2">Belongs to the plant LTP family.</text>
</comment>
<evidence type="ECO:0000256" key="4">
    <source>
        <dbReference type="ARBA" id="ARBA00022622"/>
    </source>
</evidence>
<comment type="subcellular location">
    <subcellularLocation>
        <location evidence="1">Cell membrane</location>
        <topology evidence="1">Lipid-anchor</topology>
        <topology evidence="1">GPI-anchor</topology>
    </subcellularLocation>
</comment>
<evidence type="ECO:0000256" key="3">
    <source>
        <dbReference type="ARBA" id="ARBA00022475"/>
    </source>
</evidence>
<keyword evidence="13" id="KW-1185">Reference proteome</keyword>